<feature type="region of interest" description="Disordered" evidence="1">
    <location>
        <begin position="218"/>
        <end position="238"/>
    </location>
</feature>
<evidence type="ECO:0000256" key="1">
    <source>
        <dbReference type="SAM" id="MobiDB-lite"/>
    </source>
</evidence>
<feature type="domain" description="Spermatogenesis-associated protein 20-like TRX" evidence="2">
    <location>
        <begin position="1"/>
        <end position="156"/>
    </location>
</feature>
<sequence>MNRLKDATSPYLLQHADNPVEWFPWGDEAFAEARRRDVPLLISVGYSACHWCHVMAHESFEDEGTAALMNERFVNVKVDREERPDVDAVYMSATQAMNGHGGWPMTVFATPEGHPFYTGTYFPRQQFQRLLTGVSNAWTGDRAAVLEQGSKIVEALNERSALPSGPLPTPDTLARAVRSLAGSFDAERGGFGGAPKFPPSMALEFLLRHAAAQAAGAARDDAARDDAAGEGSGEEAGATGEAAAAMAVHTLEAMARGGIYDQLAGGFARYSVDADWVVPHFEKMLYDNALLLRVYAHWWRVTGSVLGRRIALETADWLLAEMRTPEGGFASALDADSEGEEGKFYVWSPEELREVLGEEDGDWAIGLFEVTGTFEHGTSVLQLRQDPDDPERFARVRSALLAARAGRVRPGRDDKVVAAWNGLAVAALAEAGALFDRPDLVEAARRAATLVDELHLDGDRLLRTSRDGRAGANAGVLEDYADLAEGLLALYGVTGEVRWFRRAGTLLDAILERFSDGAGGFYDTAEDGERLFQRPQDPTDNATPSGQFAAAGALLSYAALTGSARHREAAEAALGTVTVLADRHARFAGWGLAAAQAAVSGPIEVAVVGPAGDPATAALHRTALLSPLPGLVVALGEGDPGGGDSGGGDSGEVPLLQGRGPVGGEPAAYVCRGFTCRMPVTTPAALLAELAAGA</sequence>
<dbReference type="InterPro" id="IPR036249">
    <property type="entry name" value="Thioredoxin-like_sf"/>
</dbReference>
<accession>A0ABP6KSB8</accession>
<dbReference type="Gene3D" id="3.40.30.10">
    <property type="entry name" value="Glutaredoxin"/>
    <property type="match status" value="1"/>
</dbReference>
<dbReference type="InterPro" id="IPR012341">
    <property type="entry name" value="6hp_glycosidase-like_sf"/>
</dbReference>
<dbReference type="Proteomes" id="UP001499930">
    <property type="component" value="Unassembled WGS sequence"/>
</dbReference>
<dbReference type="InterPro" id="IPR004879">
    <property type="entry name" value="Ssp411-like_TRX"/>
</dbReference>
<dbReference type="InterPro" id="IPR024705">
    <property type="entry name" value="Ssp411"/>
</dbReference>
<dbReference type="Gene3D" id="1.50.10.10">
    <property type="match status" value="2"/>
</dbReference>
<dbReference type="SUPFAM" id="SSF52833">
    <property type="entry name" value="Thioredoxin-like"/>
    <property type="match status" value="1"/>
</dbReference>
<dbReference type="PANTHER" id="PTHR42899:SF1">
    <property type="entry name" value="SPERMATOGENESIS-ASSOCIATED PROTEIN 20"/>
    <property type="match status" value="1"/>
</dbReference>
<feature type="compositionally biased region" description="Basic and acidic residues" evidence="1">
    <location>
        <begin position="218"/>
        <end position="227"/>
    </location>
</feature>
<dbReference type="CDD" id="cd02955">
    <property type="entry name" value="SSP411"/>
    <property type="match status" value="1"/>
</dbReference>
<dbReference type="RefSeq" id="WP_344898960.1">
    <property type="nucleotide sequence ID" value="NZ_BAAAWD010000014.1"/>
</dbReference>
<keyword evidence="4" id="KW-1185">Reference proteome</keyword>
<evidence type="ECO:0000313" key="3">
    <source>
        <dbReference type="EMBL" id="GAA3018095.1"/>
    </source>
</evidence>
<dbReference type="SUPFAM" id="SSF48208">
    <property type="entry name" value="Six-hairpin glycosidases"/>
    <property type="match status" value="1"/>
</dbReference>
<evidence type="ECO:0000313" key="4">
    <source>
        <dbReference type="Proteomes" id="UP001499930"/>
    </source>
</evidence>
<name>A0ABP6KSB8_9ACTN</name>
<proteinExistence type="predicted"/>
<evidence type="ECO:0000259" key="2">
    <source>
        <dbReference type="Pfam" id="PF03190"/>
    </source>
</evidence>
<protein>
    <submittedName>
        <fullName evidence="3">Thioredoxin domain-containing protein</fullName>
    </submittedName>
</protein>
<dbReference type="PIRSF" id="PIRSF006402">
    <property type="entry name" value="UCP006402_thioredoxin"/>
    <property type="match status" value="1"/>
</dbReference>
<dbReference type="Pfam" id="PF03190">
    <property type="entry name" value="Thioredox_DsbH"/>
    <property type="match status" value="1"/>
</dbReference>
<dbReference type="PANTHER" id="PTHR42899">
    <property type="entry name" value="SPERMATOGENESIS-ASSOCIATED PROTEIN 20"/>
    <property type="match status" value="1"/>
</dbReference>
<dbReference type="EMBL" id="BAAAWD010000014">
    <property type="protein sequence ID" value="GAA3018095.1"/>
    <property type="molecule type" value="Genomic_DNA"/>
</dbReference>
<reference evidence="4" key="1">
    <citation type="journal article" date="2019" name="Int. J. Syst. Evol. Microbiol.">
        <title>The Global Catalogue of Microorganisms (GCM) 10K type strain sequencing project: providing services to taxonomists for standard genome sequencing and annotation.</title>
        <authorList>
            <consortium name="The Broad Institute Genomics Platform"/>
            <consortium name="The Broad Institute Genome Sequencing Center for Infectious Disease"/>
            <person name="Wu L."/>
            <person name="Ma J."/>
        </authorList>
    </citation>
    <scope>NUCLEOTIDE SEQUENCE [LARGE SCALE GENOMIC DNA]</scope>
    <source>
        <strain evidence="4">JCM 3106</strain>
    </source>
</reference>
<dbReference type="InterPro" id="IPR008928">
    <property type="entry name" value="6-hairpin_glycosidase_sf"/>
</dbReference>
<comment type="caution">
    <text evidence="3">The sequence shown here is derived from an EMBL/GenBank/DDBJ whole genome shotgun (WGS) entry which is preliminary data.</text>
</comment>
<organism evidence="3 4">
    <name type="scientific">Streptosporangium longisporum</name>
    <dbReference type="NCBI Taxonomy" id="46187"/>
    <lineage>
        <taxon>Bacteria</taxon>
        <taxon>Bacillati</taxon>
        <taxon>Actinomycetota</taxon>
        <taxon>Actinomycetes</taxon>
        <taxon>Streptosporangiales</taxon>
        <taxon>Streptosporangiaceae</taxon>
        <taxon>Streptosporangium</taxon>
    </lineage>
</organism>
<gene>
    <name evidence="3" type="ORF">GCM10017559_47500</name>
</gene>